<dbReference type="InterPro" id="IPR013656">
    <property type="entry name" value="PAS_4"/>
</dbReference>
<organism evidence="5 6">
    <name type="scientific">Deinococcus ruber</name>
    <dbReference type="NCBI Taxonomy" id="1848197"/>
    <lineage>
        <taxon>Bacteria</taxon>
        <taxon>Thermotogati</taxon>
        <taxon>Deinococcota</taxon>
        <taxon>Deinococci</taxon>
        <taxon>Deinococcales</taxon>
        <taxon>Deinococcaceae</taxon>
        <taxon>Deinococcus</taxon>
    </lineage>
</organism>
<dbReference type="EMBL" id="BMQL01000061">
    <property type="protein sequence ID" value="GGR33852.1"/>
    <property type="molecule type" value="Genomic_DNA"/>
</dbReference>
<dbReference type="RefSeq" id="WP_189093256.1">
    <property type="nucleotide sequence ID" value="NZ_BMQL01000061.1"/>
</dbReference>
<evidence type="ECO:0000256" key="1">
    <source>
        <dbReference type="ARBA" id="ARBA00023015"/>
    </source>
</evidence>
<protein>
    <submittedName>
        <fullName evidence="5">AraC family transcriptional regulator</fullName>
    </submittedName>
</protein>
<dbReference type="PANTHER" id="PTHR46796">
    <property type="entry name" value="HTH-TYPE TRANSCRIPTIONAL ACTIVATOR RHAS-RELATED"/>
    <property type="match status" value="1"/>
</dbReference>
<evidence type="ECO:0000256" key="2">
    <source>
        <dbReference type="ARBA" id="ARBA00023125"/>
    </source>
</evidence>
<dbReference type="InterPro" id="IPR009057">
    <property type="entry name" value="Homeodomain-like_sf"/>
</dbReference>
<evidence type="ECO:0000259" key="4">
    <source>
        <dbReference type="PROSITE" id="PS01124"/>
    </source>
</evidence>
<reference evidence="5" key="2">
    <citation type="submission" date="2020-09" db="EMBL/GenBank/DDBJ databases">
        <authorList>
            <person name="Sun Q."/>
            <person name="Ohkuma M."/>
        </authorList>
    </citation>
    <scope>NUCLEOTIDE SEQUENCE</scope>
    <source>
        <strain evidence="5">JCM 31311</strain>
    </source>
</reference>
<evidence type="ECO:0000313" key="5">
    <source>
        <dbReference type="EMBL" id="GGR33852.1"/>
    </source>
</evidence>
<evidence type="ECO:0000256" key="3">
    <source>
        <dbReference type="ARBA" id="ARBA00023163"/>
    </source>
</evidence>
<evidence type="ECO:0000313" key="6">
    <source>
        <dbReference type="Proteomes" id="UP000603865"/>
    </source>
</evidence>
<feature type="domain" description="HTH araC/xylS-type" evidence="4">
    <location>
        <begin position="139"/>
        <end position="237"/>
    </location>
</feature>
<dbReference type="InterPro" id="IPR018062">
    <property type="entry name" value="HTH_AraC-typ_CS"/>
</dbReference>
<dbReference type="SMART" id="SM00342">
    <property type="entry name" value="HTH_ARAC"/>
    <property type="match status" value="1"/>
</dbReference>
<dbReference type="PANTHER" id="PTHR46796:SF13">
    <property type="entry name" value="HTH-TYPE TRANSCRIPTIONAL ACTIVATOR RHAS"/>
    <property type="match status" value="1"/>
</dbReference>
<dbReference type="InterPro" id="IPR050204">
    <property type="entry name" value="AraC_XylS_family_regulators"/>
</dbReference>
<dbReference type="Gene3D" id="3.30.450.20">
    <property type="entry name" value="PAS domain"/>
    <property type="match status" value="1"/>
</dbReference>
<dbReference type="GO" id="GO:0003700">
    <property type="term" value="F:DNA-binding transcription factor activity"/>
    <property type="evidence" value="ECO:0007669"/>
    <property type="project" value="InterPro"/>
</dbReference>
<dbReference type="PROSITE" id="PS00041">
    <property type="entry name" value="HTH_ARAC_FAMILY_1"/>
    <property type="match status" value="1"/>
</dbReference>
<dbReference type="Proteomes" id="UP000603865">
    <property type="component" value="Unassembled WGS sequence"/>
</dbReference>
<dbReference type="Gene3D" id="1.10.10.60">
    <property type="entry name" value="Homeodomain-like"/>
    <property type="match status" value="2"/>
</dbReference>
<dbReference type="PRINTS" id="PR00032">
    <property type="entry name" value="HTHARAC"/>
</dbReference>
<name>A0A918CQN2_9DEIO</name>
<sequence length="248" mass="26805">MIDTLETLPTAVMETLLDQVVDTMFFVKDTALRYVSVNEALLRRTGCRSKAQVLGRTAAELFAGPLGANITAQDAGVMKAGTGLSGQLETYLLPSGEPSWCLTSKQPLYAPDGTLNGLCGISRDLPVPNQSGPMYVRLAEALRLLQGHYGTPLRITTLAKVAGLSEDQFARTVQRLFGLTPKQLLIKTRLEAASELLLTSQLSVSEIAVHCGYVDHSAFTRQFRRVASMTPVQFRAAQQGILQPPTAA</sequence>
<dbReference type="Pfam" id="PF12833">
    <property type="entry name" value="HTH_18"/>
    <property type="match status" value="1"/>
</dbReference>
<comment type="caution">
    <text evidence="5">The sequence shown here is derived from an EMBL/GenBank/DDBJ whole genome shotgun (WGS) entry which is preliminary data.</text>
</comment>
<dbReference type="InterPro" id="IPR020449">
    <property type="entry name" value="Tscrpt_reg_AraC-type_HTH"/>
</dbReference>
<dbReference type="GO" id="GO:0043565">
    <property type="term" value="F:sequence-specific DNA binding"/>
    <property type="evidence" value="ECO:0007669"/>
    <property type="project" value="InterPro"/>
</dbReference>
<dbReference type="SUPFAM" id="SSF55785">
    <property type="entry name" value="PYP-like sensor domain (PAS domain)"/>
    <property type="match status" value="1"/>
</dbReference>
<keyword evidence="6" id="KW-1185">Reference proteome</keyword>
<reference evidence="5" key="1">
    <citation type="journal article" date="2014" name="Int. J. Syst. Evol. Microbiol.">
        <title>Complete genome sequence of Corynebacterium casei LMG S-19264T (=DSM 44701T), isolated from a smear-ripened cheese.</title>
        <authorList>
            <consortium name="US DOE Joint Genome Institute (JGI-PGF)"/>
            <person name="Walter F."/>
            <person name="Albersmeier A."/>
            <person name="Kalinowski J."/>
            <person name="Ruckert C."/>
        </authorList>
    </citation>
    <scope>NUCLEOTIDE SEQUENCE</scope>
    <source>
        <strain evidence="5">JCM 31311</strain>
    </source>
</reference>
<dbReference type="SUPFAM" id="SSF46689">
    <property type="entry name" value="Homeodomain-like"/>
    <property type="match status" value="2"/>
</dbReference>
<proteinExistence type="predicted"/>
<dbReference type="InterPro" id="IPR018060">
    <property type="entry name" value="HTH_AraC"/>
</dbReference>
<gene>
    <name evidence="5" type="ORF">GCM10008957_50080</name>
</gene>
<keyword evidence="1" id="KW-0805">Transcription regulation</keyword>
<accession>A0A918CQN2</accession>
<dbReference type="PROSITE" id="PS01124">
    <property type="entry name" value="HTH_ARAC_FAMILY_2"/>
    <property type="match status" value="1"/>
</dbReference>
<dbReference type="Pfam" id="PF08448">
    <property type="entry name" value="PAS_4"/>
    <property type="match status" value="1"/>
</dbReference>
<dbReference type="InterPro" id="IPR035965">
    <property type="entry name" value="PAS-like_dom_sf"/>
</dbReference>
<keyword evidence="3" id="KW-0804">Transcription</keyword>
<keyword evidence="2" id="KW-0238">DNA-binding</keyword>
<dbReference type="AlphaFoldDB" id="A0A918CQN2"/>